<reference evidence="10" key="1">
    <citation type="journal article" date="2007" name="Science">
        <title>Draft genome of the filarial nematode parasite Brugia malayi.</title>
        <authorList>
            <person name="Ghedin E."/>
            <person name="Wang S."/>
            <person name="Spiro D."/>
            <person name="Caler E."/>
            <person name="Zhao Q."/>
            <person name="Crabtree J."/>
            <person name="Allen J.E."/>
            <person name="Delcher A.L."/>
            <person name="Guiliano D.B."/>
            <person name="Miranda-Saavedra D."/>
            <person name="Angiuoli S.V."/>
            <person name="Creasy T."/>
            <person name="Amedeo P."/>
            <person name="Haas B."/>
            <person name="El-Sayed N.M."/>
            <person name="Wortman J.R."/>
            <person name="Feldblyum T."/>
            <person name="Tallon L."/>
            <person name="Schatz M."/>
            <person name="Shumway M."/>
            <person name="Koo H."/>
            <person name="Salzberg S.L."/>
            <person name="Schobel S."/>
            <person name="Pertea M."/>
            <person name="Pop M."/>
            <person name="White O."/>
            <person name="Barton G.J."/>
            <person name="Carlow C.K."/>
            <person name="Crawford M.J."/>
            <person name="Daub J."/>
            <person name="Dimmic M.W."/>
            <person name="Estes C.F."/>
            <person name="Foster J.M."/>
            <person name="Ganatra M."/>
            <person name="Gregory W.F."/>
            <person name="Johnson N.M."/>
            <person name="Jin J."/>
            <person name="Komuniecki R."/>
            <person name="Korf I."/>
            <person name="Kumar S."/>
            <person name="Laney S."/>
            <person name="Li B.W."/>
            <person name="Li W."/>
            <person name="Lindblom T.H."/>
            <person name="Lustigman S."/>
            <person name="Ma D."/>
            <person name="Maina C.V."/>
            <person name="Martin D.M."/>
            <person name="McCarter J.P."/>
            <person name="McReynolds L."/>
            <person name="Mitreva M."/>
            <person name="Nutman T.B."/>
            <person name="Parkinson J."/>
            <person name="Peregrin-Alvarez J.M."/>
            <person name="Poole C."/>
            <person name="Ren Q."/>
            <person name="Saunders L."/>
            <person name="Sluder A.E."/>
            <person name="Smith K."/>
            <person name="Stanke M."/>
            <person name="Unnasch T.R."/>
            <person name="Ware J."/>
            <person name="Wei A.D."/>
            <person name="Weil G."/>
            <person name="Williams D.J."/>
            <person name="Zhang Y."/>
            <person name="Williams S.A."/>
            <person name="Fraser-Liggett C."/>
            <person name="Slatko B."/>
            <person name="Blaxter M.L."/>
            <person name="Scott A.L."/>
        </authorList>
    </citation>
    <scope>NUCLEOTIDE SEQUENCE</scope>
    <source>
        <strain evidence="10">FR3</strain>
    </source>
</reference>
<gene>
    <name evidence="9" type="primary">Bm8231</name>
    <name evidence="9" type="ORF">BM_BM8231</name>
</gene>
<evidence type="ECO:0000313" key="10">
    <source>
        <dbReference type="Proteomes" id="UP000006672"/>
    </source>
</evidence>
<reference evidence="11" key="3">
    <citation type="submission" date="2022-04" db="UniProtKB">
        <authorList>
            <consortium name="WormBaseParasite"/>
        </authorList>
    </citation>
    <scope>IDENTIFICATION</scope>
</reference>
<keyword evidence="5" id="KW-0687">Ribonucleoprotein</keyword>
<evidence type="ECO:0000256" key="4">
    <source>
        <dbReference type="ARBA" id="ARBA00023200"/>
    </source>
</evidence>
<dbReference type="Gene3D" id="1.10.3610.10">
    <property type="entry name" value="Nucleoprotein"/>
    <property type="match status" value="1"/>
</dbReference>
<evidence type="ECO:0000259" key="7">
    <source>
        <dbReference type="Pfam" id="PF00945"/>
    </source>
</evidence>
<feature type="region of interest" description="Disordered" evidence="6">
    <location>
        <begin position="303"/>
        <end position="384"/>
    </location>
</feature>
<keyword evidence="10" id="KW-1185">Reference proteome</keyword>
<dbReference type="InterPro" id="IPR000448">
    <property type="entry name" value="Rhabdo_ncapsid"/>
</dbReference>
<dbReference type="PANTHER" id="PTHR47331">
    <property type="entry name" value="PHD-TYPE DOMAIN-CONTAINING PROTEIN"/>
    <property type="match status" value="1"/>
</dbReference>
<dbReference type="WBParaSite" id="Bm8231.1">
    <property type="protein sequence ID" value="Bm8231.1"/>
    <property type="gene ID" value="WBGene00228492"/>
</dbReference>
<dbReference type="GeneID" id="6100289"/>
<dbReference type="GO" id="GO:1990904">
    <property type="term" value="C:ribonucleoprotein complex"/>
    <property type="evidence" value="ECO:0007669"/>
    <property type="project" value="UniProtKB-KW"/>
</dbReference>
<dbReference type="Gene3D" id="1.10.3570.10">
    <property type="entry name" value="Rhabdovirus nucleocapsid protein like domain"/>
    <property type="match status" value="1"/>
</dbReference>
<dbReference type="SUPFAM" id="SSF140809">
    <property type="entry name" value="Rhabdovirus nucleoprotein-like"/>
    <property type="match status" value="1"/>
</dbReference>
<dbReference type="EMBL" id="CAAKNF010000192">
    <property type="protein sequence ID" value="VIO90352.1"/>
    <property type="molecule type" value="Genomic_DNA"/>
</dbReference>
<organism evidence="9">
    <name type="scientific">Brugia malayi</name>
    <name type="common">Filarial nematode worm</name>
    <dbReference type="NCBI Taxonomy" id="6279"/>
    <lineage>
        <taxon>Eukaryota</taxon>
        <taxon>Metazoa</taxon>
        <taxon>Ecdysozoa</taxon>
        <taxon>Nematoda</taxon>
        <taxon>Chromadorea</taxon>
        <taxon>Rhabditida</taxon>
        <taxon>Spirurina</taxon>
        <taxon>Spiruromorpha</taxon>
        <taxon>Filarioidea</taxon>
        <taxon>Onchocercidae</taxon>
        <taxon>Brugia</taxon>
    </lineage>
</organism>
<comment type="subcellular location">
    <subcellularLocation>
        <location evidence="1">Host cytoplasm</location>
    </subcellularLocation>
    <subcellularLocation>
        <location evidence="2">Virion</location>
    </subcellularLocation>
</comment>
<dbReference type="AlphaFoldDB" id="A0A4E9F2B9"/>
<dbReference type="OrthoDB" id="6774217at2759"/>
<dbReference type="PANTHER" id="PTHR47331:SF1">
    <property type="entry name" value="GAG-LIKE PROTEIN"/>
    <property type="match status" value="1"/>
</dbReference>
<keyword evidence="3" id="KW-0694">RNA-binding</keyword>
<dbReference type="InterPro" id="IPR035961">
    <property type="entry name" value="Rhabdovirus_nucleoprotein-like"/>
</dbReference>
<accession>A0A4E9F2B9</accession>
<evidence type="ECO:0000313" key="11">
    <source>
        <dbReference type="WBParaSite" id="Bm8231.1"/>
    </source>
</evidence>
<evidence type="ECO:0000256" key="3">
    <source>
        <dbReference type="ARBA" id="ARBA00022884"/>
    </source>
</evidence>
<dbReference type="Proteomes" id="UP000006672">
    <property type="component" value="Unassembled WGS sequence"/>
</dbReference>
<reference evidence="9" key="2">
    <citation type="submission" date="2019-04" db="EMBL/GenBank/DDBJ databases">
        <authorList>
            <person name="Howe K."/>
            <person name="Paulini M."/>
            <person name="Williams G."/>
        </authorList>
    </citation>
    <scope>NUCLEOTIDE SEQUENCE [LARGE SCALE GENOMIC DNA]</scope>
    <source>
        <strain evidence="9">FR3</strain>
    </source>
</reference>
<name>A0A4E9F2B9_BRUMA</name>
<evidence type="ECO:0000256" key="2">
    <source>
        <dbReference type="ARBA" id="ARBA00004328"/>
    </source>
</evidence>
<dbReference type="Pfam" id="PF18701">
    <property type="entry name" value="DUF5641"/>
    <property type="match status" value="1"/>
</dbReference>
<dbReference type="KEGG" id="bmy:BM_BM8231"/>
<dbReference type="InterPro" id="IPR040676">
    <property type="entry name" value="DUF5641"/>
</dbReference>
<evidence type="ECO:0000256" key="5">
    <source>
        <dbReference type="ARBA" id="ARBA00023274"/>
    </source>
</evidence>
<dbReference type="InterPro" id="IPR023330">
    <property type="entry name" value="Rhabdovirus_ncapsid_N"/>
</dbReference>
<dbReference type="CTD" id="6100289"/>
<sequence length="384" mass="44713">MSASRIAQAPATQMGYKAELVRRIGEVFKMEPFNLDSTAGVMNVPHWIQDHDYCVLVSAIDMFFRKFPNHKFEKYRACTLGTFLKDCVVITSLNQAAQCLSIEPGVLLQYVFSKDIADDVRRLIGGGPHEEKNVDHSYFQYMREMNLIPRSPYSASINPNLFTWCQFIGTQFRKWKLSREKLVRHWESTLKTLNVFWEIWRTEYLTSLRERTQREITSSKGAQKRTPRNGEIVLLNESGIPRGMWKLLRIKDIKIDKDGKVRNVQVETPTGKLLDRPINVLYPLEVNDEEIHLEPNKKENMKIPETEQNTEELQEPITMRTRSNTKRQSRLKEDQTTITAPSSETCRDLHDQKQINGSKQPPLSYEPHALPTFSGRECRERRNI</sequence>
<dbReference type="Pfam" id="PF00945">
    <property type="entry name" value="Rhabdo_ncap"/>
    <property type="match status" value="1"/>
</dbReference>
<evidence type="ECO:0000259" key="8">
    <source>
        <dbReference type="Pfam" id="PF18701"/>
    </source>
</evidence>
<proteinExistence type="predicted"/>
<dbReference type="InterPro" id="IPR023331">
    <property type="entry name" value="Rhabdovirus_ncapsid_C"/>
</dbReference>
<dbReference type="GO" id="GO:0003723">
    <property type="term" value="F:RNA binding"/>
    <property type="evidence" value="ECO:0007669"/>
    <property type="project" value="UniProtKB-KW"/>
</dbReference>
<feature type="domain" description="DUF5641" evidence="8">
    <location>
        <begin position="185"/>
        <end position="283"/>
    </location>
</feature>
<dbReference type="GO" id="GO:0030430">
    <property type="term" value="C:host cell cytoplasm"/>
    <property type="evidence" value="ECO:0007669"/>
    <property type="project" value="UniProtKB-SubCell"/>
</dbReference>
<evidence type="ECO:0000256" key="1">
    <source>
        <dbReference type="ARBA" id="ARBA00004192"/>
    </source>
</evidence>
<dbReference type="RefSeq" id="XP_042932225.1">
    <property type="nucleotide sequence ID" value="XM_043076291.1"/>
</dbReference>
<evidence type="ECO:0000256" key="6">
    <source>
        <dbReference type="SAM" id="MobiDB-lite"/>
    </source>
</evidence>
<protein>
    <submittedName>
        <fullName evidence="9 11">Uncharacterized protein</fullName>
    </submittedName>
</protein>
<evidence type="ECO:0000313" key="9">
    <source>
        <dbReference type="EMBL" id="VIO90352.1"/>
    </source>
</evidence>
<keyword evidence="4" id="KW-1035">Host cytoplasm</keyword>
<feature type="domain" description="Rhabdovirus nucleocapsid" evidence="7">
    <location>
        <begin position="13"/>
        <end position="177"/>
    </location>
</feature>
<accession>A0A8L7TII3</accession>